<keyword evidence="1" id="KW-1133">Transmembrane helix</keyword>
<feature type="transmembrane region" description="Helical" evidence="1">
    <location>
        <begin position="122"/>
        <end position="142"/>
    </location>
</feature>
<dbReference type="Proteomes" id="UP000450000">
    <property type="component" value="Unassembled WGS sequence"/>
</dbReference>
<feature type="transmembrane region" description="Helical" evidence="1">
    <location>
        <begin position="148"/>
        <end position="170"/>
    </location>
</feature>
<evidence type="ECO:0000256" key="1">
    <source>
        <dbReference type="SAM" id="Phobius"/>
    </source>
</evidence>
<accession>A0A6N7KHZ8</accession>
<sequence>MTSTGEAAAAAPTAMRTAALPAVAALAGGSAGVVLGAGLTPGTGRTPDLPWCAAALTGAALALLAVLLHRRAQRHRPGWAPAAGLLLTGGALPAAATSDSPWCAGLAASAAVFTVAATAPRAAVVAGAAAALAAGACLAAAAPSATAAALGTLAGIGGLLLVADLPGVAARTPE</sequence>
<evidence type="ECO:0000313" key="2">
    <source>
        <dbReference type="EMBL" id="MQS11110.1"/>
    </source>
</evidence>
<evidence type="ECO:0000313" key="3">
    <source>
        <dbReference type="Proteomes" id="UP000450000"/>
    </source>
</evidence>
<dbReference type="EMBL" id="WBOF01000001">
    <property type="protein sequence ID" value="MQS11110.1"/>
    <property type="molecule type" value="Genomic_DNA"/>
</dbReference>
<organism evidence="2 3">
    <name type="scientific">Streptomyces kaniharaensis</name>
    <dbReference type="NCBI Taxonomy" id="212423"/>
    <lineage>
        <taxon>Bacteria</taxon>
        <taxon>Bacillati</taxon>
        <taxon>Actinomycetota</taxon>
        <taxon>Actinomycetes</taxon>
        <taxon>Kitasatosporales</taxon>
        <taxon>Streptomycetaceae</taxon>
        <taxon>Streptomyces</taxon>
    </lineage>
</organism>
<protein>
    <submittedName>
        <fullName evidence="2">Uncharacterized protein</fullName>
    </submittedName>
</protein>
<feature type="transmembrane region" description="Helical" evidence="1">
    <location>
        <begin position="52"/>
        <end position="69"/>
    </location>
</feature>
<comment type="caution">
    <text evidence="2">The sequence shown here is derived from an EMBL/GenBank/DDBJ whole genome shotgun (WGS) entry which is preliminary data.</text>
</comment>
<dbReference type="AlphaFoldDB" id="A0A6N7KHZ8"/>
<keyword evidence="1" id="KW-0472">Membrane</keyword>
<keyword evidence="3" id="KW-1185">Reference proteome</keyword>
<gene>
    <name evidence="2" type="ORF">F7Q99_02115</name>
</gene>
<reference evidence="2 3" key="1">
    <citation type="submission" date="2019-09" db="EMBL/GenBank/DDBJ databases">
        <title>Genome Sequences of Streptomyces kaniharaensis ATCC 21070.</title>
        <authorList>
            <person name="Zhu W."/>
            <person name="De Crecy-Lagard V."/>
            <person name="Richards N.G."/>
        </authorList>
    </citation>
    <scope>NUCLEOTIDE SEQUENCE [LARGE SCALE GENOMIC DNA]</scope>
    <source>
        <strain evidence="2 3">SF-557</strain>
    </source>
</reference>
<proteinExistence type="predicted"/>
<name>A0A6N7KHZ8_9ACTN</name>
<keyword evidence="1" id="KW-0812">Transmembrane</keyword>
<dbReference type="RefSeq" id="WP_153459812.1">
    <property type="nucleotide sequence ID" value="NZ_WBOF01000001.1"/>
</dbReference>